<dbReference type="EMBL" id="QZWB01000002">
    <property type="protein sequence ID" value="RJT48790.1"/>
    <property type="molecule type" value="Genomic_DNA"/>
</dbReference>
<evidence type="ECO:0000313" key="6">
    <source>
        <dbReference type="EMBL" id="TID40050.1"/>
    </source>
</evidence>
<dbReference type="AlphaFoldDB" id="A0A3A5LE16"/>
<keyword evidence="1 2" id="KW-0732">Signal</keyword>
<evidence type="ECO:0000259" key="3">
    <source>
        <dbReference type="Pfam" id="PF13505"/>
    </source>
</evidence>
<evidence type="ECO:0000256" key="2">
    <source>
        <dbReference type="SAM" id="SignalP"/>
    </source>
</evidence>
<dbReference type="EMBL" id="QFGG01000014">
    <property type="protein sequence ID" value="TID40050.1"/>
    <property type="molecule type" value="Genomic_DNA"/>
</dbReference>
<evidence type="ECO:0000313" key="7">
    <source>
        <dbReference type="Proteomes" id="UP000251035"/>
    </source>
</evidence>
<feature type="signal peptide" evidence="2">
    <location>
        <begin position="1"/>
        <end position="19"/>
    </location>
</feature>
<evidence type="ECO:0000313" key="4">
    <source>
        <dbReference type="EMBL" id="PUT46036.1"/>
    </source>
</evidence>
<evidence type="ECO:0000313" key="5">
    <source>
        <dbReference type="EMBL" id="RJT48790.1"/>
    </source>
</evidence>
<dbReference type="Proteomes" id="UP000306421">
    <property type="component" value="Unassembled WGS sequence"/>
</dbReference>
<evidence type="ECO:0000313" key="9">
    <source>
        <dbReference type="Proteomes" id="UP000306421"/>
    </source>
</evidence>
<reference evidence="5 8" key="3">
    <citation type="submission" date="2018-09" db="EMBL/GenBank/DDBJ databases">
        <title>Draft genome sequences of Legionella taurinensis isolated from water samples.</title>
        <authorList>
            <person name="Chakeri A."/>
            <person name="Allerberger F."/>
            <person name="Kundi M."/>
            <person name="Ruppitsch W."/>
            <person name="Schmid D."/>
        </authorList>
    </citation>
    <scope>NUCLEOTIDE SEQUENCE [LARGE SCALE GENOMIC DNA]</scope>
    <source>
        <strain evidence="5 8">4570-18-6</strain>
    </source>
</reference>
<gene>
    <name evidence="5" type="ORF">D6J04_03430</name>
    <name evidence="4" type="ORF">DB745_12090</name>
    <name evidence="6" type="ORF">DIZ81_13225</name>
</gene>
<dbReference type="Pfam" id="PF13505">
    <property type="entry name" value="OMP_b-brl"/>
    <property type="match status" value="1"/>
</dbReference>
<reference evidence="4 7" key="1">
    <citation type="submission" date="2018-04" db="EMBL/GenBank/DDBJ databases">
        <title>Whole genome sequence comparison of clinical and drinking water Legionella pneumophila isolates associated with the Flint Water Crisis.</title>
        <authorList>
            <person name="Garner E."/>
            <person name="Brown C."/>
            <person name="Schwake O."/>
            <person name="Coil D."/>
            <person name="Jospin G."/>
            <person name="Eisen J."/>
            <person name="Edwards M."/>
            <person name="Pruden A."/>
        </authorList>
    </citation>
    <scope>NUCLEOTIDE SEQUENCE [LARGE SCALE GENOMIC DNA]</scope>
    <source>
        <strain evidence="4 7">Genessee03</strain>
    </source>
</reference>
<dbReference type="InterPro" id="IPR027385">
    <property type="entry name" value="Beta-barrel_OMP"/>
</dbReference>
<evidence type="ECO:0000313" key="8">
    <source>
        <dbReference type="Proteomes" id="UP000270757"/>
    </source>
</evidence>
<proteinExistence type="predicted"/>
<name>A0A3A5LE16_9GAMM</name>
<sequence>MKNIRLLLLGLVHTASALAGTMNSSSDLGLHYSKDFYMGANLSGDYSKYNIKLTDIRFATGLVNRFGQTHLTDIAIAGGLFAGFAIHFPSPFYLGVEGFLHFSDNEAKAEIFDDNPINLEGLTFASFNVRNKRNAGLAILPGIKINNTTLAYVRAGYVNGAFKVSGEGRALLATGVVTTFNNEHDLNGFQTGLGLNTSLSKNLSLRGEWVINIYQSFTDPVINRRGLTEGSLIFNHPTTSQFNLGIVYHFNDVPA</sequence>
<comment type="caution">
    <text evidence="5">The sequence shown here is derived from an EMBL/GenBank/DDBJ whole genome shotgun (WGS) entry which is preliminary data.</text>
</comment>
<feature type="chain" id="PRO_5044588206" description="Outer membrane protein beta-barrel domain-containing protein" evidence="2">
    <location>
        <begin position="20"/>
        <end position="255"/>
    </location>
</feature>
<keyword evidence="7" id="KW-1185">Reference proteome</keyword>
<protein>
    <recommendedName>
        <fullName evidence="3">Outer membrane protein beta-barrel domain-containing protein</fullName>
    </recommendedName>
</protein>
<dbReference type="Gene3D" id="2.40.160.20">
    <property type="match status" value="1"/>
</dbReference>
<evidence type="ECO:0000256" key="1">
    <source>
        <dbReference type="ARBA" id="ARBA00022729"/>
    </source>
</evidence>
<dbReference type="GeneID" id="48946049"/>
<accession>A0A3A5LE16</accession>
<feature type="domain" description="Outer membrane protein beta-barrel" evidence="3">
    <location>
        <begin position="15"/>
        <end position="250"/>
    </location>
</feature>
<dbReference type="SUPFAM" id="SSF56925">
    <property type="entry name" value="OMPA-like"/>
    <property type="match status" value="1"/>
</dbReference>
<dbReference type="Proteomes" id="UP000251035">
    <property type="component" value="Unassembled WGS sequence"/>
</dbReference>
<dbReference type="Proteomes" id="UP000270757">
    <property type="component" value="Unassembled WGS sequence"/>
</dbReference>
<organism evidence="5 8">
    <name type="scientific">Legionella taurinensis</name>
    <dbReference type="NCBI Taxonomy" id="70611"/>
    <lineage>
        <taxon>Bacteria</taxon>
        <taxon>Pseudomonadati</taxon>
        <taxon>Pseudomonadota</taxon>
        <taxon>Gammaproteobacteria</taxon>
        <taxon>Legionellales</taxon>
        <taxon>Legionellaceae</taxon>
        <taxon>Legionella</taxon>
    </lineage>
</organism>
<reference evidence="6 9" key="2">
    <citation type="submission" date="2018-04" db="EMBL/GenBank/DDBJ databases">
        <title>Whole genome sequence comparison of clinical and drinking water Legionella pneumophila isolates.</title>
        <authorList>
            <person name="Garner E."/>
        </authorList>
    </citation>
    <scope>NUCLEOTIDE SEQUENCE [LARGE SCALE GENOMIC DNA]</scope>
    <source>
        <strain evidence="6 9">WH02</strain>
    </source>
</reference>
<dbReference type="RefSeq" id="WP_108294849.1">
    <property type="nucleotide sequence ID" value="NZ_CAAAIR010000003.1"/>
</dbReference>
<dbReference type="InterPro" id="IPR011250">
    <property type="entry name" value="OMP/PagP_B-barrel"/>
</dbReference>
<dbReference type="EMBL" id="QCXM01000013">
    <property type="protein sequence ID" value="PUT46036.1"/>
    <property type="molecule type" value="Genomic_DNA"/>
</dbReference>
<dbReference type="OrthoDB" id="5649386at2"/>